<evidence type="ECO:0000313" key="4">
    <source>
        <dbReference type="EMBL" id="AMB99923.1"/>
    </source>
</evidence>
<dbReference type="SFLD" id="SFLDS00005">
    <property type="entry name" value="Isoprenoid_Synthase_Type_I"/>
    <property type="match status" value="1"/>
</dbReference>
<reference evidence="4 5" key="1">
    <citation type="journal article" date="2016" name="Genome Announc.">
        <title>Complete Genome Sequences of Aerococcus christensenii CCUG 28831T, Aerococcus sanguinicola CCUG 43001T, Aerococcus urinae CCUG 36881T, Aerococcus urinaeequi CCUG 28094T, Aerococcus urinaehominis CCUG 42038 BT, and Aerococcus viridans CCUG 4311T.</title>
        <authorList>
            <person name="Carkaci D."/>
            <person name="Dargis R."/>
            <person name="Nielsen X.C."/>
            <person name="Skovgaard O."/>
            <person name="Fuursted K."/>
            <person name="Christensen J.J."/>
        </authorList>
    </citation>
    <scope>NUCLEOTIDE SEQUENCE [LARGE SCALE GENOMIC DNA]</scope>
    <source>
        <strain evidence="4 5">CCUG42038B</strain>
    </source>
</reference>
<dbReference type="SFLD" id="SFLDG01018">
    <property type="entry name" value="Squalene/Phytoene_Synthase_Lik"/>
    <property type="match status" value="1"/>
</dbReference>
<dbReference type="Pfam" id="PF00494">
    <property type="entry name" value="SQS_PSY"/>
    <property type="match status" value="1"/>
</dbReference>
<keyword evidence="5" id="KW-1185">Reference proteome</keyword>
<dbReference type="AlphaFoldDB" id="A0A120IB27"/>
<proteinExistence type="predicted"/>
<dbReference type="GO" id="GO:0051996">
    <property type="term" value="F:squalene synthase [NAD(P)H] activity"/>
    <property type="evidence" value="ECO:0007669"/>
    <property type="project" value="InterPro"/>
</dbReference>
<dbReference type="InterPro" id="IPR033904">
    <property type="entry name" value="Trans_IPPS_HH"/>
</dbReference>
<dbReference type="EMBL" id="CP014163">
    <property type="protein sequence ID" value="AMB99923.1"/>
    <property type="molecule type" value="Genomic_DNA"/>
</dbReference>
<dbReference type="CDD" id="cd00683">
    <property type="entry name" value="Trans_IPPS_HH"/>
    <property type="match status" value="1"/>
</dbReference>
<dbReference type="RefSeq" id="WP_067980636.1">
    <property type="nucleotide sequence ID" value="NZ_CP014163.1"/>
</dbReference>
<evidence type="ECO:0000256" key="1">
    <source>
        <dbReference type="ARBA" id="ARBA00004829"/>
    </source>
</evidence>
<evidence type="ECO:0000256" key="3">
    <source>
        <dbReference type="ARBA" id="ARBA00022746"/>
    </source>
</evidence>
<evidence type="ECO:0000256" key="2">
    <source>
        <dbReference type="ARBA" id="ARBA00022679"/>
    </source>
</evidence>
<dbReference type="OrthoDB" id="9787280at2"/>
<dbReference type="PROSITE" id="PS01045">
    <property type="entry name" value="SQUALEN_PHYTOEN_SYN_2"/>
    <property type="match status" value="1"/>
</dbReference>
<evidence type="ECO:0000313" key="5">
    <source>
        <dbReference type="Proteomes" id="UP000062260"/>
    </source>
</evidence>
<dbReference type="GO" id="GO:0016117">
    <property type="term" value="P:carotenoid biosynthetic process"/>
    <property type="evidence" value="ECO:0007669"/>
    <property type="project" value="UniProtKB-KW"/>
</dbReference>
<dbReference type="STRING" id="128944.AWM75_08050"/>
<protein>
    <submittedName>
        <fullName evidence="4">Uncharacterized protein</fullName>
    </submittedName>
</protein>
<accession>A0A120IB27</accession>
<keyword evidence="3" id="KW-0125">Carotenoid biosynthesis</keyword>
<dbReference type="SUPFAM" id="SSF48576">
    <property type="entry name" value="Terpenoid synthases"/>
    <property type="match status" value="1"/>
</dbReference>
<dbReference type="KEGG" id="auh:AWM75_08050"/>
<dbReference type="InterPro" id="IPR002060">
    <property type="entry name" value="Squ/phyt_synthse"/>
</dbReference>
<dbReference type="Gene3D" id="1.10.600.10">
    <property type="entry name" value="Farnesyl Diphosphate Synthase"/>
    <property type="match status" value="1"/>
</dbReference>
<gene>
    <name evidence="4" type="ORF">AWM75_08050</name>
</gene>
<dbReference type="SFLD" id="SFLDG01212">
    <property type="entry name" value="Phytoene_synthase_like"/>
    <property type="match status" value="1"/>
</dbReference>
<dbReference type="GO" id="GO:0004311">
    <property type="term" value="F:geranylgeranyl diphosphate synthase activity"/>
    <property type="evidence" value="ECO:0007669"/>
    <property type="project" value="InterPro"/>
</dbReference>
<keyword evidence="2" id="KW-0808">Transferase</keyword>
<comment type="pathway">
    <text evidence="1">Carotenoid biosynthesis.</text>
</comment>
<dbReference type="InterPro" id="IPR019845">
    <property type="entry name" value="Squalene/phytoene_synthase_CS"/>
</dbReference>
<dbReference type="PANTHER" id="PTHR31480">
    <property type="entry name" value="BIFUNCTIONAL LYCOPENE CYCLASE/PHYTOENE SYNTHASE"/>
    <property type="match status" value="1"/>
</dbReference>
<dbReference type="Proteomes" id="UP000062260">
    <property type="component" value="Chromosome"/>
</dbReference>
<dbReference type="InterPro" id="IPR044843">
    <property type="entry name" value="Trans_IPPS_bact-type"/>
</dbReference>
<name>A0A120IB27_9LACT</name>
<reference evidence="5" key="2">
    <citation type="submission" date="2016-01" db="EMBL/GenBank/DDBJ databases">
        <title>Six Aerococcus type strain genome sequencing and assembly using PacBio and Illumina Hiseq.</title>
        <authorList>
            <person name="Carkaci D."/>
            <person name="Dargis R."/>
            <person name="Nielsen X.C."/>
            <person name="Skovgaard O."/>
            <person name="Fuursted K."/>
            <person name="Christensen J.J."/>
        </authorList>
    </citation>
    <scope>NUCLEOTIDE SEQUENCE [LARGE SCALE GENOMIC DNA]</scope>
    <source>
        <strain evidence="5">CCUG42038B</strain>
    </source>
</reference>
<organism evidence="4 5">
    <name type="scientific">Aerococcus urinaehominis</name>
    <dbReference type="NCBI Taxonomy" id="128944"/>
    <lineage>
        <taxon>Bacteria</taxon>
        <taxon>Bacillati</taxon>
        <taxon>Bacillota</taxon>
        <taxon>Bacilli</taxon>
        <taxon>Lactobacillales</taxon>
        <taxon>Aerococcaceae</taxon>
        <taxon>Aerococcus</taxon>
    </lineage>
</organism>
<sequence length="314" mass="34761">MTLKPPADLKASFAYADQVMAQASKSFYQAFSLLPKDRFLAVTALYAFNRYVDDVVDEDLGANQPADIVGHLEDLADNLDRLETDQAVAPVFADLAWWPAFAWTVRTYGIEISALKAQIKGQLLDMADFKVTSLADLVYYSQHVAGSVGLMMLPILVAEGQDARDPDLRAACQDLGVGMQFTNILRDVGEDYRDRGRIYLPRDLMAQYGVDAAMISQLSQEEGADLAVPPAFAALWEDLAGHADHYYQGIFNHLPAFHPRARLPLAASALIYHGIQDAVRANGYNCLTQRNYTSKLDRLRLIKKAQTKLKGLSS</sequence>
<dbReference type="InterPro" id="IPR008949">
    <property type="entry name" value="Isoprenoid_synthase_dom_sf"/>
</dbReference>